<evidence type="ECO:0000256" key="7">
    <source>
        <dbReference type="ARBA" id="ARBA00038168"/>
    </source>
</evidence>
<dbReference type="InterPro" id="IPR050668">
    <property type="entry name" value="Cytochrome_b5"/>
</dbReference>
<dbReference type="GO" id="GO:0046872">
    <property type="term" value="F:metal ion binding"/>
    <property type="evidence" value="ECO:0007669"/>
    <property type="project" value="UniProtKB-KW"/>
</dbReference>
<keyword evidence="8" id="KW-1133">Transmembrane helix</keyword>
<dbReference type="OMA" id="AYFAWRY"/>
<comment type="similarity">
    <text evidence="7">Belongs to the cytochrome b5 family.</text>
</comment>
<evidence type="ECO:0000256" key="2">
    <source>
        <dbReference type="ARBA" id="ARBA00022617"/>
    </source>
</evidence>
<dbReference type="Pfam" id="PF00173">
    <property type="entry name" value="Cyt-b5"/>
    <property type="match status" value="1"/>
</dbReference>
<dbReference type="InterPro" id="IPR001199">
    <property type="entry name" value="Cyt_B5-like_heme/steroid-bd"/>
</dbReference>
<evidence type="ECO:0000256" key="4">
    <source>
        <dbReference type="ARBA" id="ARBA00022723"/>
    </source>
</evidence>
<dbReference type="EMBL" id="HE573027">
    <property type="protein sequence ID" value="CCC53965.1"/>
    <property type="molecule type" value="Genomic_DNA"/>
</dbReference>
<dbReference type="AlphaFoldDB" id="G0U8N8"/>
<dbReference type="InterPro" id="IPR036400">
    <property type="entry name" value="Cyt_B5-like_heme/steroid_sf"/>
</dbReference>
<evidence type="ECO:0000313" key="10">
    <source>
        <dbReference type="EMBL" id="CCC53965.1"/>
    </source>
</evidence>
<dbReference type="PANTHER" id="PTHR19359:SF14">
    <property type="entry name" value="CYTOCHROME B5 A"/>
    <property type="match status" value="1"/>
</dbReference>
<evidence type="ECO:0000256" key="8">
    <source>
        <dbReference type="SAM" id="Phobius"/>
    </source>
</evidence>
<dbReference type="GO" id="GO:0016020">
    <property type="term" value="C:membrane"/>
    <property type="evidence" value="ECO:0007669"/>
    <property type="project" value="UniProtKB-SubCell"/>
</dbReference>
<keyword evidence="3 8" id="KW-0812">Transmembrane</keyword>
<proteinExistence type="inferred from homology"/>
<evidence type="ECO:0000256" key="3">
    <source>
        <dbReference type="ARBA" id="ARBA00022692"/>
    </source>
</evidence>
<dbReference type="Gene3D" id="3.10.120.10">
    <property type="entry name" value="Cytochrome b5-like heme/steroid binding domain"/>
    <property type="match status" value="1"/>
</dbReference>
<reference evidence="10" key="1">
    <citation type="journal article" date="2012" name="Proc. Natl. Acad. Sci. U.S.A.">
        <title>Antigenic diversity is generated by distinct evolutionary mechanisms in African trypanosome species.</title>
        <authorList>
            <person name="Jackson A.P."/>
            <person name="Berry A."/>
            <person name="Aslett M."/>
            <person name="Allison H.C."/>
            <person name="Burton P."/>
            <person name="Vavrova-Anderson J."/>
            <person name="Brown R."/>
            <person name="Browne H."/>
            <person name="Corton N."/>
            <person name="Hauser H."/>
            <person name="Gamble J."/>
            <person name="Gilderthorp R."/>
            <person name="Marcello L."/>
            <person name="McQuillan J."/>
            <person name="Otto T.D."/>
            <person name="Quail M.A."/>
            <person name="Sanders M.J."/>
            <person name="van Tonder A."/>
            <person name="Ginger M.L."/>
            <person name="Field M.C."/>
            <person name="Barry J.D."/>
            <person name="Hertz-Fowler C."/>
            <person name="Berriman M."/>
        </authorList>
    </citation>
    <scope>NUCLEOTIDE SEQUENCE</scope>
    <source>
        <strain evidence="10">Y486</strain>
    </source>
</reference>
<sequence length="116" mass="12539">MDRILSLGEVRKHVTEDDLWLVINGRVYDVSTYVDQHPGGVDTLIGVAGKDGTADFESVGHSESARELLERHCIGTLDPEDLKSLKGTTKSGQLPLNLIAVAFIVAAVIIYIILAP</sequence>
<dbReference type="PRINTS" id="PR00363">
    <property type="entry name" value="CYTOCHROMEB5"/>
</dbReference>
<feature type="domain" description="Cytochrome b5 heme-binding" evidence="9">
    <location>
        <begin position="2"/>
        <end position="78"/>
    </location>
</feature>
<gene>
    <name evidence="10" type="ORF">TVY486_1114490</name>
</gene>
<dbReference type="PROSITE" id="PS50255">
    <property type="entry name" value="CYTOCHROME_B5_2"/>
    <property type="match status" value="1"/>
</dbReference>
<name>G0U8N8_TRYVY</name>
<keyword evidence="6 8" id="KW-0472">Membrane</keyword>
<comment type="subcellular location">
    <subcellularLocation>
        <location evidence="1">Membrane</location>
    </subcellularLocation>
</comment>
<keyword evidence="5" id="KW-0408">Iron</keyword>
<dbReference type="SUPFAM" id="SSF55856">
    <property type="entry name" value="Cytochrome b5-like heme/steroid binding domain"/>
    <property type="match status" value="1"/>
</dbReference>
<evidence type="ECO:0000256" key="1">
    <source>
        <dbReference type="ARBA" id="ARBA00004370"/>
    </source>
</evidence>
<dbReference type="SMART" id="SM01117">
    <property type="entry name" value="Cyt-b5"/>
    <property type="match status" value="1"/>
</dbReference>
<keyword evidence="2" id="KW-0349">Heme</keyword>
<evidence type="ECO:0000256" key="6">
    <source>
        <dbReference type="ARBA" id="ARBA00023136"/>
    </source>
</evidence>
<dbReference type="GO" id="GO:0020037">
    <property type="term" value="F:heme binding"/>
    <property type="evidence" value="ECO:0007669"/>
    <property type="project" value="TreeGrafter"/>
</dbReference>
<dbReference type="PANTHER" id="PTHR19359">
    <property type="entry name" value="CYTOCHROME B5"/>
    <property type="match status" value="1"/>
</dbReference>
<evidence type="ECO:0000259" key="9">
    <source>
        <dbReference type="PROSITE" id="PS50255"/>
    </source>
</evidence>
<feature type="transmembrane region" description="Helical" evidence="8">
    <location>
        <begin position="94"/>
        <end position="114"/>
    </location>
</feature>
<organism evidence="10">
    <name type="scientific">Trypanosoma vivax (strain Y486)</name>
    <dbReference type="NCBI Taxonomy" id="1055687"/>
    <lineage>
        <taxon>Eukaryota</taxon>
        <taxon>Discoba</taxon>
        <taxon>Euglenozoa</taxon>
        <taxon>Kinetoplastea</taxon>
        <taxon>Metakinetoplastina</taxon>
        <taxon>Trypanosomatida</taxon>
        <taxon>Trypanosomatidae</taxon>
        <taxon>Trypanosoma</taxon>
        <taxon>Duttonella</taxon>
    </lineage>
</organism>
<keyword evidence="4" id="KW-0479">Metal-binding</keyword>
<dbReference type="FunFam" id="3.10.120.10:FF:000002">
    <property type="entry name" value="Cytochrome b5 type B"/>
    <property type="match status" value="1"/>
</dbReference>
<accession>G0U8N8</accession>
<dbReference type="VEuPathDB" id="TriTrypDB:TvY486_1114490"/>
<evidence type="ECO:0000256" key="5">
    <source>
        <dbReference type="ARBA" id="ARBA00023004"/>
    </source>
</evidence>
<protein>
    <submittedName>
        <fullName evidence="10">Putative cytochrome b5</fullName>
    </submittedName>
</protein>